<dbReference type="WormBase" id="SRAE_1000265200">
    <property type="protein sequence ID" value="SRP08717"/>
    <property type="gene ID" value="WBGene00259268"/>
</dbReference>
<reference evidence="3" key="2">
    <citation type="submission" date="2020-12" db="UniProtKB">
        <authorList>
            <consortium name="WormBaseParasite"/>
        </authorList>
    </citation>
    <scope>IDENTIFICATION</scope>
</reference>
<dbReference type="EMBL" id="LN609528">
    <property type="protein sequence ID" value="CEF64398.1"/>
    <property type="molecule type" value="Genomic_DNA"/>
</dbReference>
<dbReference type="AlphaFoldDB" id="A0A090L8E1"/>
<protein>
    <submittedName>
        <fullName evidence="1 3">Uncharacterized protein</fullName>
    </submittedName>
</protein>
<organism evidence="1">
    <name type="scientific">Strongyloides ratti</name>
    <name type="common">Parasitic roundworm</name>
    <dbReference type="NCBI Taxonomy" id="34506"/>
    <lineage>
        <taxon>Eukaryota</taxon>
        <taxon>Metazoa</taxon>
        <taxon>Ecdysozoa</taxon>
        <taxon>Nematoda</taxon>
        <taxon>Chromadorea</taxon>
        <taxon>Rhabditida</taxon>
        <taxon>Tylenchina</taxon>
        <taxon>Panagrolaimomorpha</taxon>
        <taxon>Strongyloidoidea</taxon>
        <taxon>Strongyloididae</taxon>
        <taxon>Strongyloides</taxon>
    </lineage>
</organism>
<dbReference type="Proteomes" id="UP000035682">
    <property type="component" value="Unplaced"/>
</dbReference>
<dbReference type="GeneID" id="36376763"/>
<evidence type="ECO:0000313" key="4">
    <source>
        <dbReference type="WormBase" id="SRAE_1000265200"/>
    </source>
</evidence>
<name>A0A090L8E1_STRRB</name>
<proteinExistence type="predicted"/>
<dbReference type="WBParaSite" id="SRAE_1000265200.1">
    <property type="protein sequence ID" value="SRAE_1000265200.1"/>
    <property type="gene ID" value="WBGene00259268"/>
</dbReference>
<evidence type="ECO:0000313" key="3">
    <source>
        <dbReference type="WBParaSite" id="SRAE_1000265200.1"/>
    </source>
</evidence>
<sequence length="88" mass="9769">MGIIGTSKNDFIIILSYAIEGLSKGGSMYHDNVISGILYSTLDDFLGGNEKTGFCMLVPSIEGISMIFILPYYNKQFIYLISRGKMDK</sequence>
<evidence type="ECO:0000313" key="1">
    <source>
        <dbReference type="EMBL" id="CEF64398.1"/>
    </source>
</evidence>
<reference evidence="1 2" key="1">
    <citation type="submission" date="2014-09" db="EMBL/GenBank/DDBJ databases">
        <authorList>
            <person name="Martin A.A."/>
        </authorList>
    </citation>
    <scope>NUCLEOTIDE SEQUENCE</scope>
    <source>
        <strain evidence="2">ED321</strain>
        <strain evidence="1">ED321 Heterogonic</strain>
    </source>
</reference>
<gene>
    <name evidence="1 3 4" type="ORF">SRAE_1000265200</name>
</gene>
<evidence type="ECO:0000313" key="2">
    <source>
        <dbReference type="Proteomes" id="UP000035682"/>
    </source>
</evidence>
<accession>A0A090L8E1</accession>
<dbReference type="CTD" id="36376763"/>
<dbReference type="RefSeq" id="XP_024503599.1">
    <property type="nucleotide sequence ID" value="XM_024649754.1"/>
</dbReference>
<keyword evidence="2" id="KW-1185">Reference proteome</keyword>